<comment type="subcellular location">
    <subcellularLocation>
        <location evidence="1">Secreted</location>
    </subcellularLocation>
</comment>
<protein>
    <submittedName>
        <fullName evidence="9">Uncharacterized protein</fullName>
    </submittedName>
</protein>
<sequence>MIQSRYVFFAFLALSFLLADVEATELVSDGSIFSPNKGAVSLCCNDHPVVGVCVNRNCNKWCRQGCASKRGGFCKKKLTNKVVTLRLVDIARTKLVDYKLNVHFLLVPKSDNNNKQYFLLFHISNNYKLQLNK</sequence>
<evidence type="ECO:0000256" key="6">
    <source>
        <dbReference type="ARBA" id="ARBA00022729"/>
    </source>
</evidence>
<name>A0ABQ7N769_BRACM</name>
<evidence type="ECO:0000313" key="9">
    <source>
        <dbReference type="EMBL" id="KAG5406745.1"/>
    </source>
</evidence>
<comment type="similarity">
    <text evidence="2">Belongs to the DEFL family.</text>
</comment>
<evidence type="ECO:0000256" key="1">
    <source>
        <dbReference type="ARBA" id="ARBA00004613"/>
    </source>
</evidence>
<keyword evidence="4" id="KW-0929">Antimicrobial</keyword>
<evidence type="ECO:0000256" key="7">
    <source>
        <dbReference type="ARBA" id="ARBA00022821"/>
    </source>
</evidence>
<evidence type="ECO:0000256" key="5">
    <source>
        <dbReference type="ARBA" id="ARBA00022577"/>
    </source>
</evidence>
<evidence type="ECO:0000256" key="4">
    <source>
        <dbReference type="ARBA" id="ARBA00022529"/>
    </source>
</evidence>
<dbReference type="Pfam" id="PF10868">
    <property type="entry name" value="Defensin_like"/>
    <property type="match status" value="1"/>
</dbReference>
<evidence type="ECO:0000256" key="8">
    <source>
        <dbReference type="SAM" id="SignalP"/>
    </source>
</evidence>
<keyword evidence="10" id="KW-1185">Reference proteome</keyword>
<reference evidence="9 10" key="1">
    <citation type="submission" date="2021-03" db="EMBL/GenBank/DDBJ databases">
        <authorList>
            <person name="King G.J."/>
            <person name="Bancroft I."/>
            <person name="Baten A."/>
            <person name="Bloomfield J."/>
            <person name="Borpatragohain P."/>
            <person name="He Z."/>
            <person name="Irish N."/>
            <person name="Irwin J."/>
            <person name="Liu K."/>
            <person name="Mauleon R.P."/>
            <person name="Moore J."/>
            <person name="Morris R."/>
            <person name="Ostergaard L."/>
            <person name="Wang B."/>
            <person name="Wells R."/>
        </authorList>
    </citation>
    <scope>NUCLEOTIDE SEQUENCE [LARGE SCALE GENOMIC DNA]</scope>
    <source>
        <strain evidence="9">R-o-18</strain>
        <tissue evidence="9">Leaf</tissue>
    </source>
</reference>
<accession>A0ABQ7N769</accession>
<gene>
    <name evidence="9" type="primary">A03p055120.1_BraROA</name>
    <name evidence="9" type="ORF">IGI04_012864</name>
</gene>
<organism evidence="9 10">
    <name type="scientific">Brassica rapa subsp. trilocularis</name>
    <dbReference type="NCBI Taxonomy" id="1813537"/>
    <lineage>
        <taxon>Eukaryota</taxon>
        <taxon>Viridiplantae</taxon>
        <taxon>Streptophyta</taxon>
        <taxon>Embryophyta</taxon>
        <taxon>Tracheophyta</taxon>
        <taxon>Spermatophyta</taxon>
        <taxon>Magnoliopsida</taxon>
        <taxon>eudicotyledons</taxon>
        <taxon>Gunneridae</taxon>
        <taxon>Pentapetalae</taxon>
        <taxon>rosids</taxon>
        <taxon>malvids</taxon>
        <taxon>Brassicales</taxon>
        <taxon>Brassicaceae</taxon>
        <taxon>Brassiceae</taxon>
        <taxon>Brassica</taxon>
    </lineage>
</organism>
<keyword evidence="5" id="KW-0295">Fungicide</keyword>
<evidence type="ECO:0000256" key="2">
    <source>
        <dbReference type="ARBA" id="ARBA00006722"/>
    </source>
</evidence>
<keyword evidence="3" id="KW-0964">Secreted</keyword>
<keyword evidence="6 8" id="KW-0732">Signal</keyword>
<comment type="caution">
    <text evidence="9">The sequence shown here is derived from an EMBL/GenBank/DDBJ whole genome shotgun (WGS) entry which is preliminary data.</text>
</comment>
<keyword evidence="7" id="KW-0611">Plant defense</keyword>
<evidence type="ECO:0000256" key="3">
    <source>
        <dbReference type="ARBA" id="ARBA00022525"/>
    </source>
</evidence>
<proteinExistence type="inferred from homology"/>
<evidence type="ECO:0000313" key="10">
    <source>
        <dbReference type="Proteomes" id="UP000823674"/>
    </source>
</evidence>
<feature type="chain" id="PRO_5045323776" evidence="8">
    <location>
        <begin position="24"/>
        <end position="133"/>
    </location>
</feature>
<dbReference type="Proteomes" id="UP000823674">
    <property type="component" value="Chromosome A03"/>
</dbReference>
<feature type="signal peptide" evidence="8">
    <location>
        <begin position="1"/>
        <end position="23"/>
    </location>
</feature>
<dbReference type="InterPro" id="IPR022618">
    <property type="entry name" value="Defensin-like_20-28"/>
</dbReference>
<dbReference type="EMBL" id="JADBGQ010000003">
    <property type="protein sequence ID" value="KAG5406745.1"/>
    <property type="molecule type" value="Genomic_DNA"/>
</dbReference>